<keyword evidence="4 10" id="KW-0812">Transmembrane</keyword>
<keyword evidence="8 14" id="KW-0675">Receptor</keyword>
<dbReference type="PROSITE" id="PS52016">
    <property type="entry name" value="TONB_DEPENDENT_REC_3"/>
    <property type="match status" value="1"/>
</dbReference>
<reference evidence="14 15" key="1">
    <citation type="submission" date="2019-09" db="EMBL/GenBank/DDBJ databases">
        <title>Genomes of family Cryomorphaceae.</title>
        <authorList>
            <person name="Bowman J.P."/>
        </authorList>
    </citation>
    <scope>NUCLEOTIDE SEQUENCE [LARGE SCALE GENOMIC DNA]</scope>
    <source>
        <strain evidence="14 15">LMG 25704</strain>
    </source>
</reference>
<comment type="subcellular location">
    <subcellularLocation>
        <location evidence="1 10">Cell outer membrane</location>
        <topology evidence="1 10">Multi-pass membrane protein</topology>
    </subcellularLocation>
</comment>
<keyword evidence="7 10" id="KW-0472">Membrane</keyword>
<evidence type="ECO:0000313" key="15">
    <source>
        <dbReference type="Proteomes" id="UP000468650"/>
    </source>
</evidence>
<evidence type="ECO:0000256" key="1">
    <source>
        <dbReference type="ARBA" id="ARBA00004571"/>
    </source>
</evidence>
<evidence type="ECO:0000256" key="4">
    <source>
        <dbReference type="ARBA" id="ARBA00022692"/>
    </source>
</evidence>
<name>A0A6N6RKD9_9FLAO</name>
<dbReference type="InterPro" id="IPR012910">
    <property type="entry name" value="Plug_dom"/>
</dbReference>
<keyword evidence="6 11" id="KW-0798">TonB box</keyword>
<dbReference type="PANTHER" id="PTHR30069">
    <property type="entry name" value="TONB-DEPENDENT OUTER MEMBRANE RECEPTOR"/>
    <property type="match status" value="1"/>
</dbReference>
<keyword evidence="3 10" id="KW-1134">Transmembrane beta strand</keyword>
<dbReference type="Gene3D" id="2.170.130.10">
    <property type="entry name" value="TonB-dependent receptor, plug domain"/>
    <property type="match status" value="1"/>
</dbReference>
<evidence type="ECO:0000256" key="10">
    <source>
        <dbReference type="PROSITE-ProRule" id="PRU01360"/>
    </source>
</evidence>
<evidence type="ECO:0000256" key="7">
    <source>
        <dbReference type="ARBA" id="ARBA00023136"/>
    </source>
</evidence>
<dbReference type="PANTHER" id="PTHR30069:SF29">
    <property type="entry name" value="HEMOGLOBIN AND HEMOGLOBIN-HAPTOGLOBIN-BINDING PROTEIN 1-RELATED"/>
    <property type="match status" value="1"/>
</dbReference>
<keyword evidence="2 10" id="KW-0813">Transport</keyword>
<evidence type="ECO:0000256" key="6">
    <source>
        <dbReference type="ARBA" id="ARBA00023077"/>
    </source>
</evidence>
<dbReference type="InterPro" id="IPR037066">
    <property type="entry name" value="Plug_dom_sf"/>
</dbReference>
<dbReference type="GO" id="GO:0009279">
    <property type="term" value="C:cell outer membrane"/>
    <property type="evidence" value="ECO:0007669"/>
    <property type="project" value="UniProtKB-SubCell"/>
</dbReference>
<dbReference type="InterPro" id="IPR036942">
    <property type="entry name" value="Beta-barrel_TonB_sf"/>
</dbReference>
<dbReference type="InterPro" id="IPR039426">
    <property type="entry name" value="TonB-dep_rcpt-like"/>
</dbReference>
<accession>A0A6N6RKD9</accession>
<dbReference type="GO" id="GO:0015344">
    <property type="term" value="F:siderophore uptake transmembrane transporter activity"/>
    <property type="evidence" value="ECO:0007669"/>
    <property type="project" value="TreeGrafter"/>
</dbReference>
<evidence type="ECO:0000256" key="11">
    <source>
        <dbReference type="RuleBase" id="RU003357"/>
    </source>
</evidence>
<gene>
    <name evidence="14" type="ORF">F8C67_13785</name>
</gene>
<sequence length="786" mass="87369">MSAMILRTLDNRFKAMRKVLFFLSILTSFLAIGQGEYGSGWRLEVRDEAGLPIPATSVYLNDSLAGATDDEGAISFVFNSGGPVLVRLEASGYTTTEFYFERIPFGLATGITMQKSGVLGDVVVIGTRARQSPDLAPISIDVVKPYLITERVQSDIEETVKQASGVHVSDGSVNIRSGSGWSYGAGSRVLVLLDEMPLISPDAGQAQWSLLPTEAVQSMEVLKGAASSLYGTSAMNGIINVSTLDPTREPHTDIRMYQGFYDSPRRSELKWWNGIRGWTGTQFNHTMRTGDDKEYGWVIAGQAEHNGGYQYDVPDHRGRLLGKFTYFDPDNPEWSYSLTSMGLWSSNGDALLWNGYDEAYIPLDSQATRTTGFDFIVDPEVRYANANESHTIRGRFMVINNNAESETTSYYNASRMGFLEYLYQFSFDALSISAGLNGQFGRSNSEVFEGLHTLNGQAAFLQADYDFKWVTLTGGIRYESTQLDNTRWSRPVLRFGANGGTKSTRFRASYGEGFRFPTMAEVYTRTNVGALQVFPNQGLNPESGWSAEVGMRQLFALGAVKGYVDLAAFWMRYDNMMEFSFGKWGEGSADPIQDFGFRSINIGSTEVPGIELSAAFEIGVGESGKLTTVGGVTWMEPRPLDPDFVYATHPGLFPSSPDQELSYTSTSSNPESGILKYRYQWLGKFDAQYEQSWWMVGFSVRYNDFMQNIDGIFLDPLFSQLIPGVEEARLNNAQGDWIVDARIRANVSESTSVSFVVSNLTNLEYYPRPALVGPMRSFALQLRYKI</sequence>
<dbReference type="OrthoDB" id="9764669at2"/>
<dbReference type="Gene3D" id="2.40.170.20">
    <property type="entry name" value="TonB-dependent receptor, beta-barrel domain"/>
    <property type="match status" value="1"/>
</dbReference>
<protein>
    <submittedName>
        <fullName evidence="14">TonB-dependent receptor</fullName>
    </submittedName>
</protein>
<dbReference type="GO" id="GO:0044718">
    <property type="term" value="P:siderophore transmembrane transport"/>
    <property type="evidence" value="ECO:0007669"/>
    <property type="project" value="TreeGrafter"/>
</dbReference>
<proteinExistence type="inferred from homology"/>
<comment type="similarity">
    <text evidence="10 11">Belongs to the TonB-dependent receptor family.</text>
</comment>
<dbReference type="Pfam" id="PF07715">
    <property type="entry name" value="Plug"/>
    <property type="match status" value="1"/>
</dbReference>
<keyword evidence="5" id="KW-0732">Signal</keyword>
<evidence type="ECO:0000256" key="5">
    <source>
        <dbReference type="ARBA" id="ARBA00022729"/>
    </source>
</evidence>
<evidence type="ECO:0000259" key="12">
    <source>
        <dbReference type="Pfam" id="PF00593"/>
    </source>
</evidence>
<evidence type="ECO:0000256" key="2">
    <source>
        <dbReference type="ARBA" id="ARBA00022448"/>
    </source>
</evidence>
<evidence type="ECO:0000256" key="8">
    <source>
        <dbReference type="ARBA" id="ARBA00023170"/>
    </source>
</evidence>
<dbReference type="EMBL" id="WBVO01000015">
    <property type="protein sequence ID" value="KAB2805401.1"/>
    <property type="molecule type" value="Genomic_DNA"/>
</dbReference>
<evidence type="ECO:0000256" key="9">
    <source>
        <dbReference type="ARBA" id="ARBA00023237"/>
    </source>
</evidence>
<dbReference type="AlphaFoldDB" id="A0A6N6RKD9"/>
<feature type="domain" description="TonB-dependent receptor plug" evidence="13">
    <location>
        <begin position="136"/>
        <end position="238"/>
    </location>
</feature>
<dbReference type="Proteomes" id="UP000468650">
    <property type="component" value="Unassembled WGS sequence"/>
</dbReference>
<comment type="caution">
    <text evidence="14">The sequence shown here is derived from an EMBL/GenBank/DDBJ whole genome shotgun (WGS) entry which is preliminary data.</text>
</comment>
<dbReference type="InterPro" id="IPR000531">
    <property type="entry name" value="Beta-barrel_TonB"/>
</dbReference>
<dbReference type="SUPFAM" id="SSF56935">
    <property type="entry name" value="Porins"/>
    <property type="match status" value="1"/>
</dbReference>
<keyword evidence="9 10" id="KW-0998">Cell outer membrane</keyword>
<dbReference type="Pfam" id="PF00593">
    <property type="entry name" value="TonB_dep_Rec_b-barrel"/>
    <property type="match status" value="1"/>
</dbReference>
<feature type="domain" description="TonB-dependent receptor-like beta-barrel" evidence="12">
    <location>
        <begin position="285"/>
        <end position="760"/>
    </location>
</feature>
<keyword evidence="15" id="KW-1185">Reference proteome</keyword>
<evidence type="ECO:0000259" key="13">
    <source>
        <dbReference type="Pfam" id="PF07715"/>
    </source>
</evidence>
<evidence type="ECO:0000256" key="3">
    <source>
        <dbReference type="ARBA" id="ARBA00022452"/>
    </source>
</evidence>
<organism evidence="14 15">
    <name type="scientific">Phaeocystidibacter luteus</name>
    <dbReference type="NCBI Taxonomy" id="911197"/>
    <lineage>
        <taxon>Bacteria</taxon>
        <taxon>Pseudomonadati</taxon>
        <taxon>Bacteroidota</taxon>
        <taxon>Flavobacteriia</taxon>
        <taxon>Flavobacteriales</taxon>
        <taxon>Phaeocystidibacteraceae</taxon>
        <taxon>Phaeocystidibacter</taxon>
    </lineage>
</organism>
<evidence type="ECO:0000313" key="14">
    <source>
        <dbReference type="EMBL" id="KAB2805401.1"/>
    </source>
</evidence>